<keyword evidence="3" id="KW-1185">Reference proteome</keyword>
<accession>A0ABD3SZB4</accession>
<sequence length="89" mass="9755">MEMSRFYFVITMFALVLALVIPSINAQASEPAPAPSSDGVAIDQGIAYLLMLINPPHSSVLRSSHFPCCDKEKCAFKIFFISSKKATED</sequence>
<dbReference type="Pfam" id="PF06376">
    <property type="entry name" value="AGP"/>
    <property type="match status" value="1"/>
</dbReference>
<dbReference type="PANTHER" id="PTHR33374">
    <property type="entry name" value="ARABINOGALACTAN PROTEIN 20"/>
    <property type="match status" value="1"/>
</dbReference>
<dbReference type="InterPro" id="IPR009424">
    <property type="entry name" value="AGP16/20/22/41"/>
</dbReference>
<comment type="caution">
    <text evidence="2">The sequence shown here is derived from an EMBL/GenBank/DDBJ whole genome shotgun (WGS) entry which is preliminary data.</text>
</comment>
<protein>
    <recommendedName>
        <fullName evidence="4">Transmembrane protein</fullName>
    </recommendedName>
</protein>
<evidence type="ECO:0000313" key="2">
    <source>
        <dbReference type="EMBL" id="KAL3829955.1"/>
    </source>
</evidence>
<feature type="signal peptide" evidence="1">
    <location>
        <begin position="1"/>
        <end position="26"/>
    </location>
</feature>
<name>A0ABD3SZB4_9LAMI</name>
<organism evidence="2 3">
    <name type="scientific">Penstemon smallii</name>
    <dbReference type="NCBI Taxonomy" id="265156"/>
    <lineage>
        <taxon>Eukaryota</taxon>
        <taxon>Viridiplantae</taxon>
        <taxon>Streptophyta</taxon>
        <taxon>Embryophyta</taxon>
        <taxon>Tracheophyta</taxon>
        <taxon>Spermatophyta</taxon>
        <taxon>Magnoliopsida</taxon>
        <taxon>eudicotyledons</taxon>
        <taxon>Gunneridae</taxon>
        <taxon>Pentapetalae</taxon>
        <taxon>asterids</taxon>
        <taxon>lamiids</taxon>
        <taxon>Lamiales</taxon>
        <taxon>Plantaginaceae</taxon>
        <taxon>Cheloneae</taxon>
        <taxon>Penstemon</taxon>
    </lineage>
</organism>
<feature type="chain" id="PRO_5044853413" description="Transmembrane protein" evidence="1">
    <location>
        <begin position="27"/>
        <end position="89"/>
    </location>
</feature>
<dbReference type="Proteomes" id="UP001634393">
    <property type="component" value="Unassembled WGS sequence"/>
</dbReference>
<evidence type="ECO:0008006" key="4">
    <source>
        <dbReference type="Google" id="ProtNLM"/>
    </source>
</evidence>
<gene>
    <name evidence="2" type="ORF">ACJIZ3_018757</name>
</gene>
<dbReference type="AlphaFoldDB" id="A0ABD3SZB4"/>
<evidence type="ECO:0000256" key="1">
    <source>
        <dbReference type="SAM" id="SignalP"/>
    </source>
</evidence>
<reference evidence="2 3" key="1">
    <citation type="submission" date="2024-12" db="EMBL/GenBank/DDBJ databases">
        <title>The unique morphological basis and parallel evolutionary history of personate flowers in Penstemon.</title>
        <authorList>
            <person name="Depatie T.H."/>
            <person name="Wessinger C.A."/>
        </authorList>
    </citation>
    <scope>NUCLEOTIDE SEQUENCE [LARGE SCALE GENOMIC DNA]</scope>
    <source>
        <strain evidence="2">WTNN_2</strain>
        <tissue evidence="2">Leaf</tissue>
    </source>
</reference>
<proteinExistence type="predicted"/>
<evidence type="ECO:0000313" key="3">
    <source>
        <dbReference type="Proteomes" id="UP001634393"/>
    </source>
</evidence>
<dbReference type="EMBL" id="JBJXBP010000005">
    <property type="protein sequence ID" value="KAL3829955.1"/>
    <property type="molecule type" value="Genomic_DNA"/>
</dbReference>
<keyword evidence="1" id="KW-0732">Signal</keyword>